<dbReference type="EMBL" id="JAAKZY010000262">
    <property type="protein sequence ID" value="NGO14472.1"/>
    <property type="molecule type" value="Genomic_DNA"/>
</dbReference>
<dbReference type="CDD" id="cd02440">
    <property type="entry name" value="AdoMet_MTases"/>
    <property type="match status" value="1"/>
</dbReference>
<dbReference type="PANTHER" id="PTHR45036">
    <property type="entry name" value="METHYLTRANSFERASE LIKE 7B"/>
    <property type="match status" value="1"/>
</dbReference>
<proteinExistence type="predicted"/>
<evidence type="ECO:0000313" key="2">
    <source>
        <dbReference type="EMBL" id="NGO14472.1"/>
    </source>
</evidence>
<evidence type="ECO:0000313" key="3">
    <source>
        <dbReference type="Proteomes" id="UP000472335"/>
    </source>
</evidence>
<dbReference type="AlphaFoldDB" id="A0A6G4VJY1"/>
<dbReference type="GO" id="GO:0008757">
    <property type="term" value="F:S-adenosylmethionine-dependent methyltransferase activity"/>
    <property type="evidence" value="ECO:0007669"/>
    <property type="project" value="InterPro"/>
</dbReference>
<dbReference type="GO" id="GO:0032259">
    <property type="term" value="P:methylation"/>
    <property type="evidence" value="ECO:0007669"/>
    <property type="project" value="UniProtKB-KW"/>
</dbReference>
<dbReference type="InterPro" id="IPR013216">
    <property type="entry name" value="Methyltransf_11"/>
</dbReference>
<keyword evidence="3" id="KW-1185">Reference proteome</keyword>
<keyword evidence="2" id="KW-0489">Methyltransferase</keyword>
<dbReference type="InterPro" id="IPR052356">
    <property type="entry name" value="Thiol_S-MT"/>
</dbReference>
<sequence>MSFSPHPVRGRANAAFFRLLDGYVHRLVGTRKARLFAGLPEHVVELGPGTGANLRYYRPGTRLTAVEPNPHMHGALRARAAALGIDTEILPCDAGQLPLPEGGTDAVVCTLVLCTVDDPARVLAEARRILRPGGTLLFVEHVAARPGTPTRWLQRAVRRPWRWCFEGRDVLRETEDTLTAAGFGRLTVDRFRLNSPFLPVNSQILGSATR</sequence>
<reference evidence="2 3" key="1">
    <citation type="submission" date="2020-02" db="EMBL/GenBank/DDBJ databases">
        <title>Whole-genome analyses of novel actinobacteria.</title>
        <authorList>
            <person name="Sahin N."/>
            <person name="Gencbay T."/>
        </authorList>
    </citation>
    <scope>NUCLEOTIDE SEQUENCE [LARGE SCALE GENOMIC DNA]</scope>
    <source>
        <strain evidence="2 3">HC44</strain>
    </source>
</reference>
<gene>
    <name evidence="2" type="ORF">G5C60_44515</name>
</gene>
<evidence type="ECO:0000259" key="1">
    <source>
        <dbReference type="Pfam" id="PF08241"/>
    </source>
</evidence>
<dbReference type="PANTHER" id="PTHR45036:SF1">
    <property type="entry name" value="METHYLTRANSFERASE LIKE 7A"/>
    <property type="match status" value="1"/>
</dbReference>
<comment type="caution">
    <text evidence="2">The sequence shown here is derived from an EMBL/GenBank/DDBJ whole genome shotgun (WGS) entry which is preliminary data.</text>
</comment>
<protein>
    <submittedName>
        <fullName evidence="2">Methyltransferase domain-containing protein</fullName>
    </submittedName>
</protein>
<dbReference type="SUPFAM" id="SSF53335">
    <property type="entry name" value="S-adenosyl-L-methionine-dependent methyltransferases"/>
    <property type="match status" value="1"/>
</dbReference>
<accession>A0A6G4VJY1</accession>
<dbReference type="Pfam" id="PF08241">
    <property type="entry name" value="Methyltransf_11"/>
    <property type="match status" value="1"/>
</dbReference>
<keyword evidence="2" id="KW-0808">Transferase</keyword>
<dbReference type="InterPro" id="IPR029063">
    <property type="entry name" value="SAM-dependent_MTases_sf"/>
</dbReference>
<name>A0A6G4VJY1_9ACTN</name>
<organism evidence="2 3">
    <name type="scientific">Streptomyces scabichelini</name>
    <dbReference type="NCBI Taxonomy" id="2711217"/>
    <lineage>
        <taxon>Bacteria</taxon>
        <taxon>Bacillati</taxon>
        <taxon>Actinomycetota</taxon>
        <taxon>Actinomycetes</taxon>
        <taxon>Kitasatosporales</taxon>
        <taxon>Streptomycetaceae</taxon>
        <taxon>Streptomyces</taxon>
    </lineage>
</organism>
<feature type="domain" description="Methyltransferase type 11" evidence="1">
    <location>
        <begin position="45"/>
        <end position="138"/>
    </location>
</feature>
<dbReference type="Proteomes" id="UP000472335">
    <property type="component" value="Unassembled WGS sequence"/>
</dbReference>
<dbReference type="Gene3D" id="3.40.50.150">
    <property type="entry name" value="Vaccinia Virus protein VP39"/>
    <property type="match status" value="1"/>
</dbReference>